<sequence length="191" mass="21704">MTQNNTTTPQEPSYETQVGCNLRDFFFAANSHEIQHSYNQLRSLVKELPEAEDLDQLEFSFNRLFIGPKALVAPPYASVYLEKDELVMGTTTLDARDLYSSLGLSFPSQGTFPDDHISLEIDACLHLRQLQTQSQDQNITALYQQFLRDHLLVWAPKFATRIASAENGSETIQATADLLIDWLEQELSDHH</sequence>
<dbReference type="SUPFAM" id="SSF89155">
    <property type="entry name" value="TorD-like"/>
    <property type="match status" value="1"/>
</dbReference>
<organism evidence="2 3">
    <name type="scientific">Desulfuromusa kysingii</name>
    <dbReference type="NCBI Taxonomy" id="37625"/>
    <lineage>
        <taxon>Bacteria</taxon>
        <taxon>Pseudomonadati</taxon>
        <taxon>Thermodesulfobacteriota</taxon>
        <taxon>Desulfuromonadia</taxon>
        <taxon>Desulfuromonadales</taxon>
        <taxon>Geopsychrobacteraceae</taxon>
        <taxon>Desulfuromusa</taxon>
    </lineage>
</organism>
<dbReference type="InterPro" id="IPR036411">
    <property type="entry name" value="TorD-like_sf"/>
</dbReference>
<evidence type="ECO:0000313" key="3">
    <source>
        <dbReference type="Proteomes" id="UP000199409"/>
    </source>
</evidence>
<dbReference type="Pfam" id="PF02613">
    <property type="entry name" value="Nitrate_red_del"/>
    <property type="match status" value="1"/>
</dbReference>
<dbReference type="Proteomes" id="UP000199409">
    <property type="component" value="Unassembled WGS sequence"/>
</dbReference>
<dbReference type="RefSeq" id="WP_092350399.1">
    <property type="nucleotide sequence ID" value="NZ_FNQN01000011.1"/>
</dbReference>
<dbReference type="OrthoDB" id="13061at2"/>
<dbReference type="AlphaFoldDB" id="A0A1H4DQS5"/>
<dbReference type="EMBL" id="FNQN01000011">
    <property type="protein sequence ID" value="SEA74916.1"/>
    <property type="molecule type" value="Genomic_DNA"/>
</dbReference>
<dbReference type="InterPro" id="IPR020945">
    <property type="entry name" value="DMSO/NO3_reduct_chaperone"/>
</dbReference>
<evidence type="ECO:0000256" key="1">
    <source>
        <dbReference type="ARBA" id="ARBA00023186"/>
    </source>
</evidence>
<dbReference type="PANTHER" id="PTHR34227">
    <property type="entry name" value="CHAPERONE PROTEIN YCDY"/>
    <property type="match status" value="1"/>
</dbReference>
<proteinExistence type="predicted"/>
<dbReference type="PANTHER" id="PTHR34227:SF12">
    <property type="entry name" value="CHAPERONE PROTEIN YCDY"/>
    <property type="match status" value="1"/>
</dbReference>
<keyword evidence="1" id="KW-0143">Chaperone</keyword>
<dbReference type="InterPro" id="IPR050289">
    <property type="entry name" value="TorD/DmsD_chaperones"/>
</dbReference>
<name>A0A1H4DQS5_9BACT</name>
<gene>
    <name evidence="2" type="ORF">SAMN05660420_03053</name>
</gene>
<accession>A0A1H4DQS5</accession>
<protein>
    <submittedName>
        <fullName evidence="2">Chaperone TorD involved in molybdoenzyme TorA maturation</fullName>
    </submittedName>
</protein>
<evidence type="ECO:0000313" key="2">
    <source>
        <dbReference type="EMBL" id="SEA74916.1"/>
    </source>
</evidence>
<dbReference type="Gene3D" id="1.10.3480.10">
    <property type="entry name" value="TorD-like"/>
    <property type="match status" value="1"/>
</dbReference>
<dbReference type="STRING" id="37625.SAMN05660420_03053"/>
<reference evidence="2 3" key="1">
    <citation type="submission" date="2016-10" db="EMBL/GenBank/DDBJ databases">
        <authorList>
            <person name="de Groot N.N."/>
        </authorList>
    </citation>
    <scope>NUCLEOTIDE SEQUENCE [LARGE SCALE GENOMIC DNA]</scope>
    <source>
        <strain evidence="2 3">DSM 7343</strain>
    </source>
</reference>
<keyword evidence="3" id="KW-1185">Reference proteome</keyword>